<accession>A0A951U660</accession>
<keyword evidence="1" id="KW-0472">Membrane</keyword>
<keyword evidence="1" id="KW-0812">Transmembrane</keyword>
<dbReference type="AlphaFoldDB" id="A0A951U660"/>
<dbReference type="Proteomes" id="UP000707356">
    <property type="component" value="Unassembled WGS sequence"/>
</dbReference>
<reference evidence="2" key="2">
    <citation type="journal article" date="2022" name="Microbiol. Resour. Announc.">
        <title>Metagenome Sequencing to Explore Phylogenomics of Terrestrial Cyanobacteria.</title>
        <authorList>
            <person name="Ward R.D."/>
            <person name="Stajich J.E."/>
            <person name="Johansen J.R."/>
            <person name="Huntemann M."/>
            <person name="Clum A."/>
            <person name="Foster B."/>
            <person name="Foster B."/>
            <person name="Roux S."/>
            <person name="Palaniappan K."/>
            <person name="Varghese N."/>
            <person name="Mukherjee S."/>
            <person name="Reddy T.B.K."/>
            <person name="Daum C."/>
            <person name="Copeland A."/>
            <person name="Chen I.A."/>
            <person name="Ivanova N.N."/>
            <person name="Kyrpides N.C."/>
            <person name="Shapiro N."/>
            <person name="Eloe-Fadrosh E.A."/>
            <person name="Pietrasiak N."/>
        </authorList>
    </citation>
    <scope>NUCLEOTIDE SEQUENCE</scope>
    <source>
        <strain evidence="2">GSE-TBD4-15B</strain>
    </source>
</reference>
<dbReference type="EMBL" id="JAHHHV010000075">
    <property type="protein sequence ID" value="MBW4467310.1"/>
    <property type="molecule type" value="Genomic_DNA"/>
</dbReference>
<evidence type="ECO:0000313" key="3">
    <source>
        <dbReference type="Proteomes" id="UP000707356"/>
    </source>
</evidence>
<feature type="transmembrane region" description="Helical" evidence="1">
    <location>
        <begin position="310"/>
        <end position="328"/>
    </location>
</feature>
<comment type="caution">
    <text evidence="2">The sequence shown here is derived from an EMBL/GenBank/DDBJ whole genome shotgun (WGS) entry which is preliminary data.</text>
</comment>
<feature type="transmembrane region" description="Helical" evidence="1">
    <location>
        <begin position="44"/>
        <end position="61"/>
    </location>
</feature>
<keyword evidence="1" id="KW-1133">Transmembrane helix</keyword>
<organism evidence="2 3">
    <name type="scientific">Pegethrix bostrychoides GSE-TBD4-15B</name>
    <dbReference type="NCBI Taxonomy" id="2839662"/>
    <lineage>
        <taxon>Bacteria</taxon>
        <taxon>Bacillati</taxon>
        <taxon>Cyanobacteriota</taxon>
        <taxon>Cyanophyceae</taxon>
        <taxon>Oculatellales</taxon>
        <taxon>Oculatellaceae</taxon>
        <taxon>Pegethrix</taxon>
    </lineage>
</organism>
<name>A0A951U660_9CYAN</name>
<sequence length="489" mass="54892">MAYHFQWPDDLYYWGQNRLGSLVPLLSHLLLKILPLRPVAAVSYVQYSLLLLGFCCFASLCKRLISKLIFALVWFLPLGEFSELLSVGQPYGPQLALIGAACAAMNQIIVHSEQPELKRQVLITLATLSLFLSLWVSDLSVVVLGLLLLFGVGMLAKQIRNPLHQSHWLLGSLRALNVHRFDLPNIAITSGLGLGFVFYAKAHAEAARGYKFLIGTPDQILEKIGRLSADLIHSLTFQTESFFLGLHTLLALGFIGYLAYFLLGSQLSKSAEKTQLRVSLSPWFYLFFSSAVLGFVLLILVDWTYKNPNLRYYTFAYIFSWLTVLVFAEGLKPQIAKQIVKLYTLLALIALTSSLSLPPRTFQLSTKTSTIQHLEPVQSLGNAGLIGSYWTAYLSCAVNPAQLNCTPYDKKGRSPCLVPPQKQQKIGFVRCKRCIAETLDSESIYLIRDEWLDEFPSEIQQFKQCLVKVGEPQKVGPLEMALYRKRSLN</sequence>
<feature type="transmembrane region" description="Helical" evidence="1">
    <location>
        <begin position="68"/>
        <end position="85"/>
    </location>
</feature>
<feature type="transmembrane region" description="Helical" evidence="1">
    <location>
        <begin position="283"/>
        <end position="304"/>
    </location>
</feature>
<protein>
    <submittedName>
        <fullName evidence="2">Uncharacterized protein</fullName>
    </submittedName>
</protein>
<evidence type="ECO:0000256" key="1">
    <source>
        <dbReference type="SAM" id="Phobius"/>
    </source>
</evidence>
<feature type="transmembrane region" description="Helical" evidence="1">
    <location>
        <begin position="242"/>
        <end position="263"/>
    </location>
</feature>
<gene>
    <name evidence="2" type="ORF">KME07_17935</name>
</gene>
<evidence type="ECO:0000313" key="2">
    <source>
        <dbReference type="EMBL" id="MBW4467310.1"/>
    </source>
</evidence>
<reference evidence="2" key="1">
    <citation type="submission" date="2021-05" db="EMBL/GenBank/DDBJ databases">
        <authorList>
            <person name="Pietrasiak N."/>
            <person name="Ward R."/>
            <person name="Stajich J.E."/>
            <person name="Kurbessoian T."/>
        </authorList>
    </citation>
    <scope>NUCLEOTIDE SEQUENCE</scope>
    <source>
        <strain evidence="2">GSE-TBD4-15B</strain>
    </source>
</reference>
<feature type="transmembrane region" description="Helical" evidence="1">
    <location>
        <begin position="142"/>
        <end position="160"/>
    </location>
</feature>
<proteinExistence type="predicted"/>